<keyword evidence="1" id="KW-1133">Transmembrane helix</keyword>
<evidence type="ECO:0000313" key="2">
    <source>
        <dbReference type="EMBL" id="KKN56281.1"/>
    </source>
</evidence>
<sequence>MFLLLAAGLWIIAGFLLASVEEYKAETGGGGNAMSEAFKNLSLLRDDALFRHFVITRALLLCSALAFFALSIAHAGV</sequence>
<keyword evidence="1" id="KW-0472">Membrane</keyword>
<keyword evidence="1" id="KW-0812">Transmembrane</keyword>
<accession>A0A0F9U4U2</accession>
<reference evidence="2" key="1">
    <citation type="journal article" date="2015" name="Nature">
        <title>Complex archaea that bridge the gap between prokaryotes and eukaryotes.</title>
        <authorList>
            <person name="Spang A."/>
            <person name="Saw J.H."/>
            <person name="Jorgensen S.L."/>
            <person name="Zaremba-Niedzwiedzka K."/>
            <person name="Martijn J."/>
            <person name="Lind A.E."/>
            <person name="van Eijk R."/>
            <person name="Schleper C."/>
            <person name="Guy L."/>
            <person name="Ettema T.J."/>
        </authorList>
    </citation>
    <scope>NUCLEOTIDE SEQUENCE</scope>
</reference>
<name>A0A0F9U4U2_9ZZZZ</name>
<evidence type="ECO:0000256" key="1">
    <source>
        <dbReference type="SAM" id="Phobius"/>
    </source>
</evidence>
<proteinExistence type="predicted"/>
<dbReference type="EMBL" id="LAZR01000850">
    <property type="protein sequence ID" value="KKN56281.1"/>
    <property type="molecule type" value="Genomic_DNA"/>
</dbReference>
<gene>
    <name evidence="2" type="ORF">LCGC14_0573650</name>
</gene>
<organism evidence="2">
    <name type="scientific">marine sediment metagenome</name>
    <dbReference type="NCBI Taxonomy" id="412755"/>
    <lineage>
        <taxon>unclassified sequences</taxon>
        <taxon>metagenomes</taxon>
        <taxon>ecological metagenomes</taxon>
    </lineage>
</organism>
<protein>
    <submittedName>
        <fullName evidence="2">Uncharacterized protein</fullName>
    </submittedName>
</protein>
<dbReference type="AlphaFoldDB" id="A0A0F9U4U2"/>
<feature type="transmembrane region" description="Helical" evidence="1">
    <location>
        <begin position="49"/>
        <end position="73"/>
    </location>
</feature>
<comment type="caution">
    <text evidence="2">The sequence shown here is derived from an EMBL/GenBank/DDBJ whole genome shotgun (WGS) entry which is preliminary data.</text>
</comment>